<dbReference type="GO" id="GO:0003682">
    <property type="term" value="F:chromatin binding"/>
    <property type="evidence" value="ECO:0007669"/>
    <property type="project" value="InterPro"/>
</dbReference>
<dbReference type="Proteomes" id="UP000008066">
    <property type="component" value="Unassembled WGS sequence"/>
</dbReference>
<dbReference type="HOGENOM" id="CLU_028410_0_0_1"/>
<feature type="compositionally biased region" description="Basic and acidic residues" evidence="1">
    <location>
        <begin position="449"/>
        <end position="468"/>
    </location>
</feature>
<accession>G0SCI9</accession>
<proteinExistence type="predicted"/>
<dbReference type="InterPro" id="IPR043151">
    <property type="entry name" value="BAH_sf"/>
</dbReference>
<dbReference type="STRING" id="759272.G0SCI9"/>
<feature type="compositionally biased region" description="Polar residues" evidence="1">
    <location>
        <begin position="574"/>
        <end position="604"/>
    </location>
</feature>
<name>G0SCI9_CHATD</name>
<gene>
    <name evidence="3" type="ORF">CTHT_0057400</name>
</gene>
<feature type="compositionally biased region" description="Basic residues" evidence="1">
    <location>
        <begin position="469"/>
        <end position="481"/>
    </location>
</feature>
<dbReference type="EMBL" id="GL988045">
    <property type="protein sequence ID" value="EGS19115.1"/>
    <property type="molecule type" value="Genomic_DNA"/>
</dbReference>
<dbReference type="OMA" id="NVKQWIE"/>
<sequence length="645" mass="72673">MAMQARKRPRNESEDLRAECPFTVRIVDPNQKDAGKKKKRRRTEGSEEGEKVLLQMSPFAPTGKFKTHETMDLHYQIEPAKQWSEMTRYNSFVLNGVKYYSEGFVYVANEASLERGKAAANDPQAQTSPSDEGWVARILEIRASDEHHVYARVYWMYWPDELPAGTIDGKKVVQGRQPYHGYHELVASNHMDIINVVSVTRQAIVKQWFEENEDEIQNDLYWRQAFDVRTYELSSVELVCSCNTPANPDRLLVGCSSESCKKWLHQECILENALRQTWNRLGADRPHIPIKKEEEDDANESKRPLSPTETSAEVAMQQSIDVKSEGEPDAVHVKQGNGVEIKRGEEDVQAAPEDAVASDVPLKSEPDTSANPSSSSAPETKEEPSSGSTLVSRPSRAGSVNRGKRNARPRKSKGHDASSESARPWEGKFEATLKMPDIGAPLIEIHDLREGVKGGEKTWTEPEADKRQSRTLRRRWRKMGMRRFSILNEQELESPGAGDKRKETIEDQERGAKVEEEPKAENLDDIKFEFESRTESQPLSSEARDHDYDPKASGSGHRPPQAQAEPQRPLQLLHQSRLQSPTQPDSQSGSSNITWYDALGSQNVEGDMNDDHGEDGEEEEQQEEARLATSPASFPGKKEETDDGN</sequence>
<dbReference type="KEGG" id="cthr:CTHT_0057400"/>
<dbReference type="RefSeq" id="XP_006696060.1">
    <property type="nucleotide sequence ID" value="XM_006695997.1"/>
</dbReference>
<feature type="compositionally biased region" description="Basic and acidic residues" evidence="1">
    <location>
        <begin position="322"/>
        <end position="332"/>
    </location>
</feature>
<feature type="domain" description="BAH" evidence="2">
    <location>
        <begin position="111"/>
        <end position="237"/>
    </location>
</feature>
<dbReference type="Gene3D" id="2.30.30.490">
    <property type="match status" value="1"/>
</dbReference>
<dbReference type="AlphaFoldDB" id="G0SCI9"/>
<feature type="compositionally biased region" description="Acidic residues" evidence="1">
    <location>
        <begin position="612"/>
        <end position="622"/>
    </location>
</feature>
<evidence type="ECO:0000256" key="1">
    <source>
        <dbReference type="SAM" id="MobiDB-lite"/>
    </source>
</evidence>
<organism evidence="4">
    <name type="scientific">Chaetomium thermophilum (strain DSM 1495 / CBS 144.50 / IMI 039719)</name>
    <name type="common">Thermochaetoides thermophila</name>
    <dbReference type="NCBI Taxonomy" id="759272"/>
    <lineage>
        <taxon>Eukaryota</taxon>
        <taxon>Fungi</taxon>
        <taxon>Dikarya</taxon>
        <taxon>Ascomycota</taxon>
        <taxon>Pezizomycotina</taxon>
        <taxon>Sordariomycetes</taxon>
        <taxon>Sordariomycetidae</taxon>
        <taxon>Sordariales</taxon>
        <taxon>Chaetomiaceae</taxon>
        <taxon>Thermochaetoides</taxon>
    </lineage>
</organism>
<dbReference type="SUPFAM" id="SSF57903">
    <property type="entry name" value="FYVE/PHD zinc finger"/>
    <property type="match status" value="1"/>
</dbReference>
<dbReference type="InterPro" id="IPR013083">
    <property type="entry name" value="Znf_RING/FYVE/PHD"/>
</dbReference>
<dbReference type="eggNOG" id="ENOG502S1KY">
    <property type="taxonomic scope" value="Eukaryota"/>
</dbReference>
<dbReference type="PROSITE" id="PS51038">
    <property type="entry name" value="BAH"/>
    <property type="match status" value="1"/>
</dbReference>
<reference evidence="3 4" key="1">
    <citation type="journal article" date="2011" name="Cell">
        <title>Insight into structure and assembly of the nuclear pore complex by utilizing the genome of a eukaryotic thermophile.</title>
        <authorList>
            <person name="Amlacher S."/>
            <person name="Sarges P."/>
            <person name="Flemming D."/>
            <person name="van Noort V."/>
            <person name="Kunze R."/>
            <person name="Devos D.P."/>
            <person name="Arumugam M."/>
            <person name="Bork P."/>
            <person name="Hurt E."/>
        </authorList>
    </citation>
    <scope>NUCLEOTIDE SEQUENCE [LARGE SCALE GENOMIC DNA]</scope>
    <source>
        <strain evidence="4">DSM 1495 / CBS 144.50 / IMI 039719</strain>
    </source>
</reference>
<feature type="compositionally biased region" description="Low complexity" evidence="1">
    <location>
        <begin position="558"/>
        <end position="573"/>
    </location>
</feature>
<evidence type="ECO:0000259" key="2">
    <source>
        <dbReference type="PROSITE" id="PS51038"/>
    </source>
</evidence>
<feature type="compositionally biased region" description="Basic residues" evidence="1">
    <location>
        <begin position="402"/>
        <end position="413"/>
    </location>
</feature>
<dbReference type="OrthoDB" id="10259622at2759"/>
<feature type="region of interest" description="Disordered" evidence="1">
    <location>
        <begin position="1"/>
        <end position="51"/>
    </location>
</feature>
<dbReference type="CDD" id="cd04370">
    <property type="entry name" value="BAH"/>
    <property type="match status" value="1"/>
</dbReference>
<evidence type="ECO:0000313" key="4">
    <source>
        <dbReference type="Proteomes" id="UP000008066"/>
    </source>
</evidence>
<feature type="compositionally biased region" description="Polar residues" evidence="1">
    <location>
        <begin position="307"/>
        <end position="321"/>
    </location>
</feature>
<feature type="compositionally biased region" description="Polar residues" evidence="1">
    <location>
        <begin position="367"/>
        <end position="378"/>
    </location>
</feature>
<feature type="compositionally biased region" description="Basic and acidic residues" evidence="1">
    <location>
        <begin position="414"/>
        <end position="428"/>
    </location>
</feature>
<feature type="region of interest" description="Disordered" evidence="1">
    <location>
        <begin position="449"/>
        <end position="645"/>
    </location>
</feature>
<dbReference type="InterPro" id="IPR001025">
    <property type="entry name" value="BAH_dom"/>
</dbReference>
<feature type="compositionally biased region" description="Basic and acidic residues" evidence="1">
    <location>
        <begin position="636"/>
        <end position="645"/>
    </location>
</feature>
<keyword evidence="4" id="KW-1185">Reference proteome</keyword>
<dbReference type="Gene3D" id="3.30.40.10">
    <property type="entry name" value="Zinc/RING finger domain, C3HC4 (zinc finger)"/>
    <property type="match status" value="1"/>
</dbReference>
<feature type="region of interest" description="Disordered" evidence="1">
    <location>
        <begin position="287"/>
        <end position="428"/>
    </location>
</feature>
<dbReference type="GeneID" id="18259778"/>
<feature type="compositionally biased region" description="Basic and acidic residues" evidence="1">
    <location>
        <begin position="287"/>
        <end position="303"/>
    </location>
</feature>
<dbReference type="InterPro" id="IPR011011">
    <property type="entry name" value="Znf_FYVE_PHD"/>
</dbReference>
<dbReference type="PANTHER" id="PTHR46364">
    <property type="entry name" value="OS08G0421900 PROTEIN"/>
    <property type="match status" value="1"/>
</dbReference>
<feature type="compositionally biased region" description="Basic and acidic residues" evidence="1">
    <location>
        <begin position="498"/>
        <end position="534"/>
    </location>
</feature>
<protein>
    <recommendedName>
        <fullName evidence="2">BAH domain-containing protein</fullName>
    </recommendedName>
</protein>
<evidence type="ECO:0000313" key="3">
    <source>
        <dbReference type="EMBL" id="EGS19115.1"/>
    </source>
</evidence>